<evidence type="ECO:0000313" key="4">
    <source>
        <dbReference type="Proteomes" id="UP000312032"/>
    </source>
</evidence>
<dbReference type="InterPro" id="IPR002121">
    <property type="entry name" value="HRDC_dom"/>
</dbReference>
<dbReference type="InterPro" id="IPR041605">
    <property type="entry name" value="Exo_C"/>
</dbReference>
<dbReference type="AlphaFoldDB" id="A0A5C4U6S7"/>
<dbReference type="OrthoDB" id="144122at2"/>
<dbReference type="InterPro" id="IPR044876">
    <property type="entry name" value="HRDC_dom_sf"/>
</dbReference>
<dbReference type="Pfam" id="PF00570">
    <property type="entry name" value="HRDC"/>
    <property type="match status" value="1"/>
</dbReference>
<dbReference type="InterPro" id="IPR051086">
    <property type="entry name" value="RNase_D-like"/>
</dbReference>
<comment type="caution">
    <text evidence="3">The sequence shown here is derived from an EMBL/GenBank/DDBJ whole genome shotgun (WGS) entry which is preliminary data.</text>
</comment>
<dbReference type="PANTHER" id="PTHR47649">
    <property type="entry name" value="RIBONUCLEASE D"/>
    <property type="match status" value="1"/>
</dbReference>
<dbReference type="GO" id="GO:0006139">
    <property type="term" value="P:nucleobase-containing compound metabolic process"/>
    <property type="evidence" value="ECO:0007669"/>
    <property type="project" value="InterPro"/>
</dbReference>
<evidence type="ECO:0000313" key="3">
    <source>
        <dbReference type="EMBL" id="TNL99191.1"/>
    </source>
</evidence>
<dbReference type="SUPFAM" id="SSF53098">
    <property type="entry name" value="Ribonuclease H-like"/>
    <property type="match status" value="1"/>
</dbReference>
<dbReference type="InterPro" id="IPR012337">
    <property type="entry name" value="RNaseH-like_sf"/>
</dbReference>
<dbReference type="Gene3D" id="3.30.420.10">
    <property type="entry name" value="Ribonuclease H-like superfamily/Ribonuclease H"/>
    <property type="match status" value="1"/>
</dbReference>
<dbReference type="GO" id="GO:0008408">
    <property type="term" value="F:3'-5' exonuclease activity"/>
    <property type="evidence" value="ECO:0007669"/>
    <property type="project" value="InterPro"/>
</dbReference>
<feature type="compositionally biased region" description="Polar residues" evidence="1">
    <location>
        <begin position="287"/>
        <end position="303"/>
    </location>
</feature>
<name>A0A5C4U6S7_9CORY</name>
<dbReference type="PANTHER" id="PTHR47649:SF1">
    <property type="entry name" value="RIBONUCLEASE D"/>
    <property type="match status" value="1"/>
</dbReference>
<gene>
    <name evidence="3" type="ORF">FHE74_02200</name>
</gene>
<dbReference type="RefSeq" id="WP_139464797.1">
    <property type="nucleotide sequence ID" value="NZ_VDHJ01000003.1"/>
</dbReference>
<proteinExistence type="predicted"/>
<dbReference type="InterPro" id="IPR010997">
    <property type="entry name" value="HRDC-like_sf"/>
</dbReference>
<dbReference type="Gene3D" id="1.10.150.80">
    <property type="entry name" value="HRDC domain"/>
    <property type="match status" value="2"/>
</dbReference>
<keyword evidence="4" id="KW-1185">Reference proteome</keyword>
<dbReference type="CDD" id="cd06142">
    <property type="entry name" value="RNaseD_exo"/>
    <property type="match status" value="1"/>
</dbReference>
<dbReference type="SUPFAM" id="SSF47819">
    <property type="entry name" value="HRDC-like"/>
    <property type="match status" value="1"/>
</dbReference>
<dbReference type="InterPro" id="IPR036397">
    <property type="entry name" value="RNaseH_sf"/>
</dbReference>
<dbReference type="Pfam" id="PF01612">
    <property type="entry name" value="DNA_pol_A_exo1"/>
    <property type="match status" value="1"/>
</dbReference>
<dbReference type="GO" id="GO:0000166">
    <property type="term" value="F:nucleotide binding"/>
    <property type="evidence" value="ECO:0007669"/>
    <property type="project" value="InterPro"/>
</dbReference>
<sequence length="395" mass="43488">MFPRPGHFQLVNTPAGFEEAAGLLAQGSGPIAVDTERASGYRYDDRAFLVQVHRRGAGVFLFDPEGQRQDFRSILGPVLSGQCWVVHAAASDLPCLASLGLRPGTLVDTELGGRLLGMPKVNLAAMHEELLGIHLAKGHGAEDWSRRPLPPSWLDYAADDVAYLLDVAEVLVEKLDLDGKLDIFAQECAHILAQHAHPLQPPTFGQLKGVHRVRDPRQLGTARALFDARDNLARKNDLSPQRILKSKDLIEIALSERQRRHVFPRYVKPRYRAALQKALREPVVPGQETSLPPKNSDCPSKSSWPAVDPHSWDVLTAVRDQLSDLADSVRIPVENLIQPAILREAVWECAGPAGAWPVTVNRIRVILERAGARAWQIDAVAGIIFACLREAETAL</sequence>
<dbReference type="EMBL" id="VDHJ01000003">
    <property type="protein sequence ID" value="TNL99191.1"/>
    <property type="molecule type" value="Genomic_DNA"/>
</dbReference>
<dbReference type="SMART" id="SM00474">
    <property type="entry name" value="35EXOc"/>
    <property type="match status" value="1"/>
</dbReference>
<reference evidence="3 4" key="1">
    <citation type="submission" date="2019-06" db="EMBL/GenBank/DDBJ databases">
        <authorList>
            <person name="Li J."/>
        </authorList>
    </citation>
    <scope>NUCLEOTIDE SEQUENCE [LARGE SCALE GENOMIC DNA]</scope>
    <source>
        <strain evidence="3 4">LMG 28165</strain>
    </source>
</reference>
<dbReference type="Pfam" id="PF18305">
    <property type="entry name" value="DNA_pol_A_exoN"/>
    <property type="match status" value="1"/>
</dbReference>
<accession>A0A5C4U6S7</accession>
<evidence type="ECO:0000259" key="2">
    <source>
        <dbReference type="SMART" id="SM00474"/>
    </source>
</evidence>
<feature type="domain" description="3'-5' exonuclease" evidence="2">
    <location>
        <begin position="8"/>
        <end position="176"/>
    </location>
</feature>
<organism evidence="3 4">
    <name type="scientific">Corynebacterium tapiri</name>
    <dbReference type="NCBI Taxonomy" id="1448266"/>
    <lineage>
        <taxon>Bacteria</taxon>
        <taxon>Bacillati</taxon>
        <taxon>Actinomycetota</taxon>
        <taxon>Actinomycetes</taxon>
        <taxon>Mycobacteriales</taxon>
        <taxon>Corynebacteriaceae</taxon>
        <taxon>Corynebacterium</taxon>
    </lineage>
</organism>
<protein>
    <submittedName>
        <fullName evidence="3">Ribonuclease D</fullName>
    </submittedName>
</protein>
<dbReference type="GO" id="GO:0003676">
    <property type="term" value="F:nucleic acid binding"/>
    <property type="evidence" value="ECO:0007669"/>
    <property type="project" value="InterPro"/>
</dbReference>
<evidence type="ECO:0000256" key="1">
    <source>
        <dbReference type="SAM" id="MobiDB-lite"/>
    </source>
</evidence>
<dbReference type="Proteomes" id="UP000312032">
    <property type="component" value="Unassembled WGS sequence"/>
</dbReference>
<feature type="region of interest" description="Disordered" evidence="1">
    <location>
        <begin position="283"/>
        <end position="303"/>
    </location>
</feature>
<dbReference type="InterPro" id="IPR002562">
    <property type="entry name" value="3'-5'_exonuclease_dom"/>
</dbReference>